<dbReference type="CDD" id="cd01949">
    <property type="entry name" value="GGDEF"/>
    <property type="match status" value="1"/>
</dbReference>
<dbReference type="InterPro" id="IPR043128">
    <property type="entry name" value="Rev_trsase/Diguanyl_cyclase"/>
</dbReference>
<dbReference type="PANTHER" id="PTHR43155">
    <property type="entry name" value="CYCLIC DI-GMP PHOSPHODIESTERASE PA4108-RELATED"/>
    <property type="match status" value="1"/>
</dbReference>
<dbReference type="Pfam" id="PF00990">
    <property type="entry name" value="GGDEF"/>
    <property type="match status" value="1"/>
</dbReference>
<dbReference type="Gene3D" id="3.30.450.20">
    <property type="entry name" value="PAS domain"/>
    <property type="match status" value="1"/>
</dbReference>
<dbReference type="PROSITE" id="PS50887">
    <property type="entry name" value="GGDEF"/>
    <property type="match status" value="1"/>
</dbReference>
<dbReference type="InterPro" id="IPR037522">
    <property type="entry name" value="HD_GYP_dom"/>
</dbReference>
<dbReference type="Gene3D" id="1.10.3210.10">
    <property type="entry name" value="Hypothetical protein af1432"/>
    <property type="match status" value="1"/>
</dbReference>
<feature type="domain" description="HD-GYP" evidence="4">
    <location>
        <begin position="308"/>
        <end position="497"/>
    </location>
</feature>
<dbReference type="PROSITE" id="PS50113">
    <property type="entry name" value="PAC"/>
    <property type="match status" value="1"/>
</dbReference>
<feature type="domain" description="PAS" evidence="1">
    <location>
        <begin position="32"/>
        <end position="103"/>
    </location>
</feature>
<dbReference type="InterPro" id="IPR000014">
    <property type="entry name" value="PAS"/>
</dbReference>
<dbReference type="Pfam" id="PF13426">
    <property type="entry name" value="PAS_9"/>
    <property type="match status" value="1"/>
</dbReference>
<keyword evidence="6" id="KW-1185">Reference proteome</keyword>
<dbReference type="CDD" id="cd00077">
    <property type="entry name" value="HDc"/>
    <property type="match status" value="1"/>
</dbReference>
<evidence type="ECO:0008006" key="7">
    <source>
        <dbReference type="Google" id="ProtNLM"/>
    </source>
</evidence>
<dbReference type="EMBL" id="CP017634">
    <property type="protein sequence ID" value="ATW24558.1"/>
    <property type="molecule type" value="Genomic_DNA"/>
</dbReference>
<proteinExistence type="predicted"/>
<dbReference type="NCBIfam" id="TIGR00229">
    <property type="entry name" value="sensory_box"/>
    <property type="match status" value="1"/>
</dbReference>
<dbReference type="SMART" id="SM00091">
    <property type="entry name" value="PAS"/>
    <property type="match status" value="1"/>
</dbReference>
<dbReference type="PANTHER" id="PTHR43155:SF2">
    <property type="entry name" value="CYCLIC DI-GMP PHOSPHODIESTERASE PA4108"/>
    <property type="match status" value="1"/>
</dbReference>
<dbReference type="InterPro" id="IPR000700">
    <property type="entry name" value="PAS-assoc_C"/>
</dbReference>
<dbReference type="RefSeq" id="WP_148133756.1">
    <property type="nucleotide sequence ID" value="NZ_CP017634.1"/>
</dbReference>
<dbReference type="SMART" id="SM00267">
    <property type="entry name" value="GGDEF"/>
    <property type="match status" value="1"/>
</dbReference>
<evidence type="ECO:0000259" key="1">
    <source>
        <dbReference type="PROSITE" id="PS50112"/>
    </source>
</evidence>
<protein>
    <recommendedName>
        <fullName evidence="7">Diguanylate cyclase</fullName>
    </recommendedName>
</protein>
<feature type="domain" description="PAC" evidence="2">
    <location>
        <begin position="106"/>
        <end position="157"/>
    </location>
</feature>
<dbReference type="InterPro" id="IPR000160">
    <property type="entry name" value="GGDEF_dom"/>
</dbReference>
<dbReference type="SUPFAM" id="SSF109604">
    <property type="entry name" value="HD-domain/PDEase-like"/>
    <property type="match status" value="1"/>
</dbReference>
<dbReference type="Proteomes" id="UP000323521">
    <property type="component" value="Chromosome"/>
</dbReference>
<dbReference type="PROSITE" id="PS51832">
    <property type="entry name" value="HD_GYP"/>
    <property type="match status" value="1"/>
</dbReference>
<dbReference type="Pfam" id="PF13487">
    <property type="entry name" value="HD_5"/>
    <property type="match status" value="1"/>
</dbReference>
<name>A0A3G1KQ38_FORW1</name>
<dbReference type="InterPro" id="IPR029787">
    <property type="entry name" value="Nucleotide_cyclase"/>
</dbReference>
<dbReference type="Gene3D" id="3.30.70.270">
    <property type="match status" value="1"/>
</dbReference>
<evidence type="ECO:0000259" key="4">
    <source>
        <dbReference type="PROSITE" id="PS51832"/>
    </source>
</evidence>
<evidence type="ECO:0000259" key="3">
    <source>
        <dbReference type="PROSITE" id="PS50887"/>
    </source>
</evidence>
<dbReference type="SMART" id="SM00471">
    <property type="entry name" value="HDc"/>
    <property type="match status" value="1"/>
</dbReference>
<evidence type="ECO:0000313" key="6">
    <source>
        <dbReference type="Proteomes" id="UP000323521"/>
    </source>
</evidence>
<evidence type="ECO:0000313" key="5">
    <source>
        <dbReference type="EMBL" id="ATW24558.1"/>
    </source>
</evidence>
<evidence type="ECO:0000259" key="2">
    <source>
        <dbReference type="PROSITE" id="PS50113"/>
    </source>
</evidence>
<dbReference type="OrthoDB" id="9798833at2"/>
<gene>
    <name evidence="5" type="ORF">DCMF_06965</name>
</gene>
<reference evidence="5 6" key="1">
    <citation type="submission" date="2016-10" db="EMBL/GenBank/DDBJ databases">
        <title>Complete Genome Sequence of Peptococcaceae strain DCMF.</title>
        <authorList>
            <person name="Edwards R.J."/>
            <person name="Holland S.I."/>
            <person name="Deshpande N.P."/>
            <person name="Wong Y.K."/>
            <person name="Ertan H."/>
            <person name="Manefield M."/>
            <person name="Russell T.L."/>
            <person name="Lee M.J."/>
        </authorList>
    </citation>
    <scope>NUCLEOTIDE SEQUENCE [LARGE SCALE GENOMIC DNA]</scope>
    <source>
        <strain evidence="5 6">DCMF</strain>
    </source>
</reference>
<dbReference type="InterPro" id="IPR003607">
    <property type="entry name" value="HD/PDEase_dom"/>
</dbReference>
<dbReference type="SUPFAM" id="SSF55785">
    <property type="entry name" value="PYP-like sensor domain (PAS domain)"/>
    <property type="match status" value="1"/>
</dbReference>
<dbReference type="PROSITE" id="PS50112">
    <property type="entry name" value="PAS"/>
    <property type="match status" value="1"/>
</dbReference>
<dbReference type="NCBIfam" id="TIGR00254">
    <property type="entry name" value="GGDEF"/>
    <property type="match status" value="1"/>
</dbReference>
<accession>A0A3G1KQ38</accession>
<dbReference type="SUPFAM" id="SSF55073">
    <property type="entry name" value="Nucleotide cyclase"/>
    <property type="match status" value="1"/>
</dbReference>
<dbReference type="CDD" id="cd00130">
    <property type="entry name" value="PAS"/>
    <property type="match status" value="1"/>
</dbReference>
<sequence>MKLKFKRKQIKKYPFHKKIQYLTKRIKELELNAARSWEILNSIQEVVFEIDREGKLLFSNESAWDFFGYEKGTLKENFSVLEAVIPEQRQAVQESIYALMTGKTPGLREIVLQKKDGTRLSTLIHSIPIFKDGKCAMLRGVIMDISERKKYDRQLEFISTHDSLTGLKNRMYFEKIMEQFHLAGTKNIGLIMCDVDGLKLVNDSLGHAKGDFLLKAAAEVIQKCFRDTDIVARIGGDEFAVLLSGCTEKMMLKSNQRLADGIKLYNASQPEVPLNISIGYAFTCEETRLEDLYQHADNNMYREKLHQRESVRSHIVKTLLKTLELRDIVTEQHGIRLGGLVLDFAEIAGIPKKKYSDLQLFAQFHDVGKVAIPDHILKKKSQLNAQEREKMKSHCEIGYRIALSSPDLAPIADWILKHHEWWDGNGYPCGLRGEEIPIECRILAIADTFDVMTNDRPYKKALSFRDSLRELKKCAGTQFDPELVPIFIHMMLEKGKS</sequence>
<dbReference type="InterPro" id="IPR035965">
    <property type="entry name" value="PAS-like_dom_sf"/>
</dbReference>
<feature type="domain" description="GGDEF" evidence="3">
    <location>
        <begin position="186"/>
        <end position="316"/>
    </location>
</feature>
<dbReference type="KEGG" id="fwa:DCMF_06965"/>
<organism evidence="5 6">
    <name type="scientific">Formimonas warabiya</name>
    <dbReference type="NCBI Taxonomy" id="1761012"/>
    <lineage>
        <taxon>Bacteria</taxon>
        <taxon>Bacillati</taxon>
        <taxon>Bacillota</taxon>
        <taxon>Clostridia</taxon>
        <taxon>Eubacteriales</taxon>
        <taxon>Peptococcaceae</taxon>
        <taxon>Candidatus Formimonas</taxon>
    </lineage>
</organism>
<dbReference type="AlphaFoldDB" id="A0A3G1KQ38"/>